<dbReference type="PROSITE" id="PS51318">
    <property type="entry name" value="TAT"/>
    <property type="match status" value="1"/>
</dbReference>
<dbReference type="PANTHER" id="PTHR47495">
    <property type="entry name" value="ALDEHYDE DEHYDROGENASE"/>
    <property type="match status" value="1"/>
</dbReference>
<dbReference type="AlphaFoldDB" id="A0A7W6CY21"/>
<keyword evidence="3" id="KW-1185">Reference proteome</keyword>
<dbReference type="InterPro" id="IPR006311">
    <property type="entry name" value="TAT_signal"/>
</dbReference>
<sequence length="735" mass="77056">MSIQDRIRGGAPLDMSRRGFLAIAGGAGVGLMVGLKPLPAEAEAAGGVVQFNPFVKVAPDGAITVVVKHLDMGQGPTTGLATLIAEEMDADWSQMRTEFAPADANLYANLVFKAQGTGGSTAMANSWEQYRTAGAAARAALVKAAADKWQVAQGEIVVDKGVLSHPSGKRGTYGEFAEAAAKLPAPIGAPQETPYKDAAKFKLIGKEGLHRIDNDPKTDGTAIYTQDVKLPGMLVAAVAHPPRFGGKVKSFDDSEARKVKGVEKVVQIPQGVAVLARNTWAAFKGRDALKVEWDDSGAEMRGSEQMLKEAREAVSKPGAAVATNKGAVAAGFEGAAKVVEAEYTFPYLAHAAMEPLNCVAQIKDGAVKLTFGSQFQSIDQPTAAAIAGVTPDKVTIETVWAGGSFGRRAVPTADYVAEAVAIAKASGGDAPVKLVWTRDDDTKGGYYRPFYAHRVRAAIGADGMPVAWEHRIAGQSIFAGTALEAMAVKDGVDETSVEGASNLAYAVPNLRVELTTLKAGVPVLWWRSVGHTHTAHVVETMIDELAHAAGKDPVEYRLALLKDKPRHLAALKLAAEKAGWAPGSKPEKGKGRGVAVHESFNTIVAEVVDVTITKDGGVKVDRVVAGVECGTVINPDVVRAQVEGGVGFGLGAALRNAITLEDGVVQQANFDTYEPLRMSDMPKVEVYTVPSDAKPTGIGEPGVPPLAPALANAIFSATGKRVRDLPLGDQKFTTA</sequence>
<evidence type="ECO:0000313" key="3">
    <source>
        <dbReference type="Proteomes" id="UP000528964"/>
    </source>
</evidence>
<dbReference type="InterPro" id="IPR037165">
    <property type="entry name" value="AldOxase/xan_DH_Mopterin-bd_sf"/>
</dbReference>
<dbReference type="Pfam" id="PF20256">
    <property type="entry name" value="MoCoBD_2"/>
    <property type="match status" value="2"/>
</dbReference>
<gene>
    <name evidence="2" type="ORF">GGR24_001848</name>
</gene>
<name>A0A7W6CY21_9HYPH</name>
<dbReference type="Pfam" id="PF02738">
    <property type="entry name" value="MoCoBD_1"/>
    <property type="match status" value="1"/>
</dbReference>
<keyword evidence="2" id="KW-0560">Oxidoreductase</keyword>
<dbReference type="EMBL" id="JACIDR010000002">
    <property type="protein sequence ID" value="MBB3973191.1"/>
    <property type="molecule type" value="Genomic_DNA"/>
</dbReference>
<dbReference type="PIRSF" id="PIRSF036389">
    <property type="entry name" value="IOR_B"/>
    <property type="match status" value="1"/>
</dbReference>
<dbReference type="SMART" id="SM01008">
    <property type="entry name" value="Ald_Xan_dh_C"/>
    <property type="match status" value="1"/>
</dbReference>
<dbReference type="EC" id="1.3.99.16" evidence="2"/>
<feature type="domain" description="Aldehyde oxidase/xanthine dehydrogenase a/b hammerhead" evidence="1">
    <location>
        <begin position="219"/>
        <end position="297"/>
    </location>
</feature>
<dbReference type="RefSeq" id="WP_183395035.1">
    <property type="nucleotide sequence ID" value="NZ_JACIDR010000002.1"/>
</dbReference>
<dbReference type="InterPro" id="IPR012368">
    <property type="entry name" value="OxRdtase_Mopterin-bd_su_IorB"/>
</dbReference>
<dbReference type="GO" id="GO:0047121">
    <property type="term" value="F:isoquinoline 1-oxidoreductase activity"/>
    <property type="evidence" value="ECO:0007669"/>
    <property type="project" value="UniProtKB-EC"/>
</dbReference>
<evidence type="ECO:0000313" key="2">
    <source>
        <dbReference type="EMBL" id="MBB3973191.1"/>
    </source>
</evidence>
<dbReference type="Proteomes" id="UP000528964">
    <property type="component" value="Unassembled WGS sequence"/>
</dbReference>
<accession>A0A7W6CY21</accession>
<dbReference type="Gene3D" id="3.90.1170.50">
    <property type="entry name" value="Aldehyde oxidase/xanthine dehydrogenase, a/b hammerhead"/>
    <property type="match status" value="1"/>
</dbReference>
<reference evidence="2 3" key="1">
    <citation type="submission" date="2020-08" db="EMBL/GenBank/DDBJ databases">
        <title>Genomic Encyclopedia of Type Strains, Phase IV (KMG-IV): sequencing the most valuable type-strain genomes for metagenomic binning, comparative biology and taxonomic classification.</title>
        <authorList>
            <person name="Goeker M."/>
        </authorList>
    </citation>
    <scope>NUCLEOTIDE SEQUENCE [LARGE SCALE GENOMIC DNA]</scope>
    <source>
        <strain evidence="2 3">DSM 25481</strain>
    </source>
</reference>
<protein>
    <submittedName>
        <fullName evidence="2">Isoquinoline 1-oxidoreductase beta subunit</fullName>
        <ecNumber evidence="2">1.3.99.16</ecNumber>
    </submittedName>
</protein>
<dbReference type="InterPro" id="IPR046867">
    <property type="entry name" value="AldOxase/xan_DH_MoCoBD2"/>
</dbReference>
<evidence type="ECO:0000259" key="1">
    <source>
        <dbReference type="SMART" id="SM01008"/>
    </source>
</evidence>
<dbReference type="SUPFAM" id="SSF56003">
    <property type="entry name" value="Molybdenum cofactor-binding domain"/>
    <property type="match status" value="2"/>
</dbReference>
<comment type="caution">
    <text evidence="2">The sequence shown here is derived from an EMBL/GenBank/DDBJ whole genome shotgun (WGS) entry which is preliminary data.</text>
</comment>
<dbReference type="InterPro" id="IPR052516">
    <property type="entry name" value="N-heterocyclic_Hydroxylase"/>
</dbReference>
<dbReference type="InterPro" id="IPR000674">
    <property type="entry name" value="Ald_Oxase/Xan_DH_a/b"/>
</dbReference>
<dbReference type="InterPro" id="IPR008274">
    <property type="entry name" value="AldOxase/xan_DH_MoCoBD1"/>
</dbReference>
<dbReference type="PANTHER" id="PTHR47495:SF2">
    <property type="entry name" value="ALDEHYDE DEHYDROGENASE"/>
    <property type="match status" value="1"/>
</dbReference>
<proteinExistence type="predicted"/>
<dbReference type="Gene3D" id="3.30.365.10">
    <property type="entry name" value="Aldehyde oxidase/xanthine dehydrogenase, molybdopterin binding domain"/>
    <property type="match status" value="5"/>
</dbReference>
<organism evidence="2 3">
    <name type="scientific">Hansschlegelia beijingensis</name>
    <dbReference type="NCBI Taxonomy" id="1133344"/>
    <lineage>
        <taxon>Bacteria</taxon>
        <taxon>Pseudomonadati</taxon>
        <taxon>Pseudomonadota</taxon>
        <taxon>Alphaproteobacteria</taxon>
        <taxon>Hyphomicrobiales</taxon>
        <taxon>Methylopilaceae</taxon>
        <taxon>Hansschlegelia</taxon>
    </lineage>
</organism>